<evidence type="ECO:0000256" key="9">
    <source>
        <dbReference type="ARBA" id="ARBA00040345"/>
    </source>
</evidence>
<dbReference type="GO" id="GO:0016757">
    <property type="term" value="F:glycosyltransferase activity"/>
    <property type="evidence" value="ECO:0007669"/>
    <property type="project" value="UniProtKB-KW"/>
</dbReference>
<dbReference type="PANTHER" id="PTHR43646:SF2">
    <property type="entry name" value="GLYCOSYLTRANSFERASE 2-LIKE DOMAIN-CONTAINING PROTEIN"/>
    <property type="match status" value="1"/>
</dbReference>
<proteinExistence type="inferred from homology"/>
<gene>
    <name evidence="11" type="ORF">E3O11_00400</name>
</gene>
<evidence type="ECO:0000256" key="7">
    <source>
        <dbReference type="ARBA" id="ARBA00037904"/>
    </source>
</evidence>
<comment type="subcellular location">
    <subcellularLocation>
        <location evidence="1">Cell membrane</location>
    </subcellularLocation>
</comment>
<dbReference type="RefSeq" id="WP_092448800.1">
    <property type="nucleotide sequence ID" value="NZ_BKAC01000002.1"/>
</dbReference>
<dbReference type="Gene3D" id="3.90.550.10">
    <property type="entry name" value="Spore Coat Polysaccharide Biosynthesis Protein SpsA, Chain A"/>
    <property type="match status" value="1"/>
</dbReference>
<evidence type="ECO:0000256" key="8">
    <source>
        <dbReference type="ARBA" id="ARBA00038120"/>
    </source>
</evidence>
<evidence type="ECO:0000259" key="10">
    <source>
        <dbReference type="Pfam" id="PF00535"/>
    </source>
</evidence>
<evidence type="ECO:0000256" key="4">
    <source>
        <dbReference type="ARBA" id="ARBA00022679"/>
    </source>
</evidence>
<feature type="domain" description="Glycosyltransferase 2-like" evidence="10">
    <location>
        <begin position="14"/>
        <end position="156"/>
    </location>
</feature>
<evidence type="ECO:0000256" key="6">
    <source>
        <dbReference type="ARBA" id="ARBA00037281"/>
    </source>
</evidence>
<dbReference type="AlphaFoldDB" id="A0A4R8VWC9"/>
<evidence type="ECO:0000256" key="2">
    <source>
        <dbReference type="ARBA" id="ARBA00022475"/>
    </source>
</evidence>
<name>A0A4R8VWC9_9MICO</name>
<dbReference type="PANTHER" id="PTHR43646">
    <property type="entry name" value="GLYCOSYLTRANSFERASE"/>
    <property type="match status" value="1"/>
</dbReference>
<dbReference type="InterPro" id="IPR001173">
    <property type="entry name" value="Glyco_trans_2-like"/>
</dbReference>
<dbReference type="InterPro" id="IPR029044">
    <property type="entry name" value="Nucleotide-diphossugar_trans"/>
</dbReference>
<comment type="function">
    <text evidence="6">Catalyzes the glycosylation of 4,4'-diaponeurosporenoate, i.e. the esterification of glucose at the C1'' position with the carboxyl group of 4,4'-diaponeurosporenic acid, to form glycosyl-4,4'-diaponeurosporenoate. This is a step in the biosynthesis of staphyloxanthin, an orange pigment present in most staphylococci strains.</text>
</comment>
<dbReference type="Proteomes" id="UP000297963">
    <property type="component" value="Unassembled WGS sequence"/>
</dbReference>
<evidence type="ECO:0000313" key="12">
    <source>
        <dbReference type="Proteomes" id="UP000297963"/>
    </source>
</evidence>
<accession>A0A4R8VWC9</accession>
<evidence type="ECO:0000256" key="3">
    <source>
        <dbReference type="ARBA" id="ARBA00022676"/>
    </source>
</evidence>
<protein>
    <recommendedName>
        <fullName evidence="9">4,4'-diaponeurosporenoate glycosyltransferase</fullName>
    </recommendedName>
</protein>
<keyword evidence="4 11" id="KW-0808">Transferase</keyword>
<comment type="similarity">
    <text evidence="8">Belongs to the glycosyltransferase 2 family. CrtQ subfamily.</text>
</comment>
<dbReference type="EMBL" id="SOFE01000001">
    <property type="protein sequence ID" value="TFB89507.1"/>
    <property type="molecule type" value="Genomic_DNA"/>
</dbReference>
<evidence type="ECO:0000256" key="1">
    <source>
        <dbReference type="ARBA" id="ARBA00004236"/>
    </source>
</evidence>
<dbReference type="GO" id="GO:0005886">
    <property type="term" value="C:plasma membrane"/>
    <property type="evidence" value="ECO:0007669"/>
    <property type="project" value="UniProtKB-SubCell"/>
</dbReference>
<dbReference type="Pfam" id="PF00535">
    <property type="entry name" value="Glycos_transf_2"/>
    <property type="match status" value="1"/>
</dbReference>
<keyword evidence="2" id="KW-1003">Cell membrane</keyword>
<comment type="caution">
    <text evidence="11">The sequence shown here is derived from an EMBL/GenBank/DDBJ whole genome shotgun (WGS) entry which is preliminary data.</text>
</comment>
<reference evidence="11 12" key="1">
    <citation type="submission" date="2019-03" db="EMBL/GenBank/DDBJ databases">
        <title>Genomics of glacier-inhabiting Cryobacterium strains.</title>
        <authorList>
            <person name="Liu Q."/>
            <person name="Xin Y.-H."/>
        </authorList>
    </citation>
    <scope>NUCLEOTIDE SEQUENCE [LARGE SCALE GENOMIC DNA]</scope>
    <source>
        <strain evidence="11 12">Hh34</strain>
    </source>
</reference>
<sequence length="262" mass="27840">MSVQTSPSSPEFVTIVVPVCNEEVLLPRALAALAVAIDALTVLPQPDRPAVSVLLVLDQCTDLSARVAALWPDFDRVEIEAGAVGVARRFGVQRALRRLEAVSASGAAASAVGDGQAERIWIASTDADSAVPPNWLITQLAFARNGVDLVLGTVHPDDDLAAHELVNWESLHMIGEGHPHVHGGNLGVRADLYLAAGEFAPVDCDEDRLLVAALRELGVAEARTALIPVLTSGRRVGRAPAGFAEYLREHIKPDWADTEVAH</sequence>
<dbReference type="SUPFAM" id="SSF53448">
    <property type="entry name" value="Nucleotide-diphospho-sugar transferases"/>
    <property type="match status" value="1"/>
</dbReference>
<evidence type="ECO:0000313" key="11">
    <source>
        <dbReference type="EMBL" id="TFB89507.1"/>
    </source>
</evidence>
<organism evidence="11 12">
    <name type="scientific">Cryobacterium levicorallinum</name>
    <dbReference type="NCBI Taxonomy" id="995038"/>
    <lineage>
        <taxon>Bacteria</taxon>
        <taxon>Bacillati</taxon>
        <taxon>Actinomycetota</taxon>
        <taxon>Actinomycetes</taxon>
        <taxon>Micrococcales</taxon>
        <taxon>Microbacteriaceae</taxon>
        <taxon>Cryobacterium</taxon>
    </lineage>
</organism>
<evidence type="ECO:0000256" key="5">
    <source>
        <dbReference type="ARBA" id="ARBA00023136"/>
    </source>
</evidence>
<comment type="pathway">
    <text evidence="7">Carotenoid biosynthesis; staphyloxanthin biosynthesis; staphyloxanthin from farnesyl diphosphate: step 4/5.</text>
</comment>
<keyword evidence="5" id="KW-0472">Membrane</keyword>
<keyword evidence="3" id="KW-0328">Glycosyltransferase</keyword>